<dbReference type="InterPro" id="IPR015421">
    <property type="entry name" value="PyrdxlP-dep_Trfase_major"/>
</dbReference>
<dbReference type="GO" id="GO:0008483">
    <property type="term" value="F:transaminase activity"/>
    <property type="evidence" value="ECO:0007669"/>
    <property type="project" value="UniProtKB-KW"/>
</dbReference>
<dbReference type="SUPFAM" id="SSF53383">
    <property type="entry name" value="PLP-dependent transferases"/>
    <property type="match status" value="1"/>
</dbReference>
<reference evidence="6 7" key="1">
    <citation type="submission" date="2020-06" db="EMBL/GenBank/DDBJ databases">
        <title>Taxonomy, biology and ecology of Rhodococcus bacteria occurring in California pistachio and other woody hosts as revealed by genome sequence analyses.</title>
        <authorList>
            <person name="Gai Y."/>
            <person name="Riely B."/>
        </authorList>
    </citation>
    <scope>NUCLEOTIDE SEQUENCE [LARGE SCALE GENOMIC DNA]</scope>
    <source>
        <strain evidence="6 7">BP-284</strain>
    </source>
</reference>
<dbReference type="InterPro" id="IPR050087">
    <property type="entry name" value="AON_synthase_class-II"/>
</dbReference>
<proteinExistence type="predicted"/>
<dbReference type="InterPro" id="IPR015422">
    <property type="entry name" value="PyrdxlP-dep_Trfase_small"/>
</dbReference>
<sequence length="430" mass="45305">MSSQALLDRIRHDKRIWAHRVLTKHDQNPFFRVMKSVNAPVVDVENRSVIMMGSNNYLGLADHPVVRAGAAAALERYGATVTGSRLLNGTITLHTELEEELADWHGTDQALVFTTGYQANLGGISALVGVGDTVVVDSAAHASIYDACRLSRATVRAFRHNRVDLLEDKLSRSTGVVLVVVDGLYSMHGDLAPLDEIAAVCEKYDAALFVDEAHSVAVMGPDLTGAAGLFGAADDIDARMGCLSKGLGSSGGFVAGSKDIVDAMRVHARTFLFTTAGVPAALGAALAAIRLMRTDEGAERSRRTLANARYLHDGLRAAGVDVGAPSPLPDGSDLVSPIVAVNVRDDLKTVNTWRTLWDAGVFASAAMFPAVPHDGAILRLCVQADHTTDHLDRVIEEVGKVLGDGSDHANGQSAPDEVGAALASPVPVGA</sequence>
<dbReference type="Proteomes" id="UP001520140">
    <property type="component" value="Unassembled WGS sequence"/>
</dbReference>
<dbReference type="InterPro" id="IPR004839">
    <property type="entry name" value="Aminotransferase_I/II_large"/>
</dbReference>
<dbReference type="Gene3D" id="3.40.640.10">
    <property type="entry name" value="Type I PLP-dependent aspartate aminotransferase-like (Major domain)"/>
    <property type="match status" value="1"/>
</dbReference>
<dbReference type="EC" id="2.3.1.47" evidence="2"/>
<evidence type="ECO:0000256" key="3">
    <source>
        <dbReference type="ARBA" id="ARBA00022679"/>
    </source>
</evidence>
<evidence type="ECO:0000256" key="1">
    <source>
        <dbReference type="ARBA" id="ARBA00001933"/>
    </source>
</evidence>
<comment type="caution">
    <text evidence="6">The sequence shown here is derived from an EMBL/GenBank/DDBJ whole genome shotgun (WGS) entry which is preliminary data.</text>
</comment>
<keyword evidence="7" id="KW-1185">Reference proteome</keyword>
<dbReference type="EMBL" id="JABUKG010000012">
    <property type="protein sequence ID" value="MBY6321664.1"/>
    <property type="molecule type" value="Genomic_DNA"/>
</dbReference>
<comment type="cofactor">
    <cofactor evidence="1">
        <name>pyridoxal 5'-phosphate</name>
        <dbReference type="ChEBI" id="CHEBI:597326"/>
    </cofactor>
</comment>
<name>A0ABS7NUG2_9NOCA</name>
<comment type="catalytic activity">
    <reaction evidence="4">
        <text>6-carboxyhexanoyl-[ACP] + L-alanine + H(+) = (8S)-8-amino-7-oxononanoate + holo-[ACP] + CO2</text>
        <dbReference type="Rhea" id="RHEA:42288"/>
        <dbReference type="Rhea" id="RHEA-COMP:9685"/>
        <dbReference type="Rhea" id="RHEA-COMP:9955"/>
        <dbReference type="ChEBI" id="CHEBI:15378"/>
        <dbReference type="ChEBI" id="CHEBI:16526"/>
        <dbReference type="ChEBI" id="CHEBI:57972"/>
        <dbReference type="ChEBI" id="CHEBI:64479"/>
        <dbReference type="ChEBI" id="CHEBI:78846"/>
        <dbReference type="ChEBI" id="CHEBI:149468"/>
        <dbReference type="EC" id="2.3.1.47"/>
    </reaction>
</comment>
<protein>
    <recommendedName>
        <fullName evidence="2">8-amino-7-oxononanoate synthase</fullName>
        <ecNumber evidence="2">2.3.1.47</ecNumber>
    </recommendedName>
</protein>
<evidence type="ECO:0000313" key="7">
    <source>
        <dbReference type="Proteomes" id="UP001520140"/>
    </source>
</evidence>
<keyword evidence="3" id="KW-0808">Transferase</keyword>
<evidence type="ECO:0000256" key="2">
    <source>
        <dbReference type="ARBA" id="ARBA00013187"/>
    </source>
</evidence>
<accession>A0ABS7NUG2</accession>
<dbReference type="InterPro" id="IPR015424">
    <property type="entry name" value="PyrdxlP-dep_Trfase"/>
</dbReference>
<dbReference type="RefSeq" id="WP_069972885.1">
    <property type="nucleotide sequence ID" value="NZ_JAAFYU010000025.1"/>
</dbReference>
<dbReference type="Pfam" id="PF00155">
    <property type="entry name" value="Aminotran_1_2"/>
    <property type="match status" value="1"/>
</dbReference>
<evidence type="ECO:0000259" key="5">
    <source>
        <dbReference type="Pfam" id="PF00155"/>
    </source>
</evidence>
<keyword evidence="6" id="KW-0032">Aminotransferase</keyword>
<evidence type="ECO:0000313" key="6">
    <source>
        <dbReference type="EMBL" id="MBY6321664.1"/>
    </source>
</evidence>
<dbReference type="Gene3D" id="3.90.1150.10">
    <property type="entry name" value="Aspartate Aminotransferase, domain 1"/>
    <property type="match status" value="1"/>
</dbReference>
<organism evidence="6 7">
    <name type="scientific">Rhodococcoides kroppenstedtii</name>
    <dbReference type="NCBI Taxonomy" id="293050"/>
    <lineage>
        <taxon>Bacteria</taxon>
        <taxon>Bacillati</taxon>
        <taxon>Actinomycetota</taxon>
        <taxon>Actinomycetes</taxon>
        <taxon>Mycobacteriales</taxon>
        <taxon>Nocardiaceae</taxon>
        <taxon>Rhodococcoides</taxon>
    </lineage>
</organism>
<gene>
    <name evidence="6" type="ORF">HQ605_12580</name>
</gene>
<feature type="domain" description="Aminotransferase class I/classII large" evidence="5">
    <location>
        <begin position="49"/>
        <end position="397"/>
    </location>
</feature>
<evidence type="ECO:0000256" key="4">
    <source>
        <dbReference type="ARBA" id="ARBA00047715"/>
    </source>
</evidence>
<dbReference type="PANTHER" id="PTHR13693">
    <property type="entry name" value="CLASS II AMINOTRANSFERASE/8-AMINO-7-OXONONANOATE SYNTHASE"/>
    <property type="match status" value="1"/>
</dbReference>
<dbReference type="PANTHER" id="PTHR13693:SF3">
    <property type="entry name" value="LD36009P"/>
    <property type="match status" value="1"/>
</dbReference>